<organism evidence="1 2">
    <name type="scientific">Pistacia integerrima</name>
    <dbReference type="NCBI Taxonomy" id="434235"/>
    <lineage>
        <taxon>Eukaryota</taxon>
        <taxon>Viridiplantae</taxon>
        <taxon>Streptophyta</taxon>
        <taxon>Embryophyta</taxon>
        <taxon>Tracheophyta</taxon>
        <taxon>Spermatophyta</taxon>
        <taxon>Magnoliopsida</taxon>
        <taxon>eudicotyledons</taxon>
        <taxon>Gunneridae</taxon>
        <taxon>Pentapetalae</taxon>
        <taxon>rosids</taxon>
        <taxon>malvids</taxon>
        <taxon>Sapindales</taxon>
        <taxon>Anacardiaceae</taxon>
        <taxon>Pistacia</taxon>
    </lineage>
</organism>
<name>A0ACC0Z683_9ROSI</name>
<gene>
    <name evidence="1" type="ORF">Pint_03678</name>
</gene>
<keyword evidence="2" id="KW-1185">Reference proteome</keyword>
<dbReference type="EMBL" id="CM047738">
    <property type="protein sequence ID" value="KAJ0046417.1"/>
    <property type="molecule type" value="Genomic_DNA"/>
</dbReference>
<evidence type="ECO:0000313" key="1">
    <source>
        <dbReference type="EMBL" id="KAJ0046417.1"/>
    </source>
</evidence>
<protein>
    <submittedName>
        <fullName evidence="1">Uncharacterized protein</fullName>
    </submittedName>
</protein>
<evidence type="ECO:0000313" key="2">
    <source>
        <dbReference type="Proteomes" id="UP001163603"/>
    </source>
</evidence>
<reference evidence="2" key="1">
    <citation type="journal article" date="2023" name="G3 (Bethesda)">
        <title>Genome assembly and association tests identify interacting loci associated with vigor, precocity, and sex in interspecific pistachio rootstocks.</title>
        <authorList>
            <person name="Palmer W."/>
            <person name="Jacygrad E."/>
            <person name="Sagayaradj S."/>
            <person name="Cavanaugh K."/>
            <person name="Han R."/>
            <person name="Bertier L."/>
            <person name="Beede B."/>
            <person name="Kafkas S."/>
            <person name="Golino D."/>
            <person name="Preece J."/>
            <person name="Michelmore R."/>
        </authorList>
    </citation>
    <scope>NUCLEOTIDE SEQUENCE [LARGE SCALE GENOMIC DNA]</scope>
</reference>
<dbReference type="Proteomes" id="UP001163603">
    <property type="component" value="Chromosome 3"/>
</dbReference>
<sequence>MYLFFHWSGITPGTPSDATQGADFEAKVAKLVELGFGRAAVIQALKFFDGNEEQAAGFLFGG</sequence>
<comment type="caution">
    <text evidence="1">The sequence shown here is derived from an EMBL/GenBank/DDBJ whole genome shotgun (WGS) entry which is preliminary data.</text>
</comment>
<accession>A0ACC0Z683</accession>
<proteinExistence type="predicted"/>